<feature type="domain" description="KOW" evidence="1">
    <location>
        <begin position="525"/>
        <end position="553"/>
    </location>
</feature>
<proteinExistence type="predicted"/>
<dbReference type="InterPro" id="IPR005824">
    <property type="entry name" value="KOW"/>
</dbReference>
<dbReference type="Proteomes" id="UP000559256">
    <property type="component" value="Unassembled WGS sequence"/>
</dbReference>
<dbReference type="InterPro" id="IPR008991">
    <property type="entry name" value="Translation_prot_SH3-like_sf"/>
</dbReference>
<protein>
    <recommendedName>
        <fullName evidence="1">KOW domain-containing protein</fullName>
    </recommendedName>
</protein>
<reference evidence="2 3" key="1">
    <citation type="journal article" date="2020" name="ISME J.">
        <title>Uncovering the hidden diversity of litter-decomposition mechanisms in mushroom-forming fungi.</title>
        <authorList>
            <person name="Floudas D."/>
            <person name="Bentzer J."/>
            <person name="Ahren D."/>
            <person name="Johansson T."/>
            <person name="Persson P."/>
            <person name="Tunlid A."/>
        </authorList>
    </citation>
    <scope>NUCLEOTIDE SEQUENCE [LARGE SCALE GENOMIC DNA]</scope>
    <source>
        <strain evidence="2 3">CBS 291.85</strain>
    </source>
</reference>
<evidence type="ECO:0000313" key="2">
    <source>
        <dbReference type="EMBL" id="KAF5367727.1"/>
    </source>
</evidence>
<dbReference type="EMBL" id="JAACJM010000018">
    <property type="protein sequence ID" value="KAF5367727.1"/>
    <property type="molecule type" value="Genomic_DNA"/>
</dbReference>
<organism evidence="2 3">
    <name type="scientific">Tetrapyrgos nigripes</name>
    <dbReference type="NCBI Taxonomy" id="182062"/>
    <lineage>
        <taxon>Eukaryota</taxon>
        <taxon>Fungi</taxon>
        <taxon>Dikarya</taxon>
        <taxon>Basidiomycota</taxon>
        <taxon>Agaricomycotina</taxon>
        <taxon>Agaricomycetes</taxon>
        <taxon>Agaricomycetidae</taxon>
        <taxon>Agaricales</taxon>
        <taxon>Marasmiineae</taxon>
        <taxon>Marasmiaceae</taxon>
        <taxon>Tetrapyrgos</taxon>
    </lineage>
</organism>
<dbReference type="SUPFAM" id="SSF50104">
    <property type="entry name" value="Translation proteins SH3-like domain"/>
    <property type="match status" value="1"/>
</dbReference>
<dbReference type="OrthoDB" id="3048815at2759"/>
<name>A0A8H5GMP2_9AGAR</name>
<comment type="caution">
    <text evidence="2">The sequence shown here is derived from an EMBL/GenBank/DDBJ whole genome shotgun (WGS) entry which is preliminary data.</text>
</comment>
<feature type="domain" description="KOW" evidence="1">
    <location>
        <begin position="463"/>
        <end position="490"/>
    </location>
</feature>
<dbReference type="AlphaFoldDB" id="A0A8H5GMP2"/>
<evidence type="ECO:0000259" key="1">
    <source>
        <dbReference type="SMART" id="SM00739"/>
    </source>
</evidence>
<feature type="domain" description="KOW" evidence="1">
    <location>
        <begin position="280"/>
        <end position="307"/>
    </location>
</feature>
<gene>
    <name evidence="2" type="ORF">D9758_009891</name>
</gene>
<dbReference type="SMART" id="SM00739">
    <property type="entry name" value="KOW"/>
    <property type="match status" value="3"/>
</dbReference>
<keyword evidence="3" id="KW-1185">Reference proteome</keyword>
<sequence>MSNWEEDARDMAPLDCTSGSEGLWKFIVALWTVLFSTTGDPREADFSTDWDPEQRLGLSSLTELVSEPEASPAITTVISTTLPHPDDSDWKSQAVSGWERKALQCIEKIGTFALSAEGDIATLTEELTQDLSITVFPPSWRQAIDAASMDPFEADEDPYAGKRQFEEQHAPGLLKWIDTIKRYLLKHHHTITHHPLKSFQHGFCLPSQWPEYQVVSTWKPELGSYPQQTDIIGFLRGHPAVPIASVVKQHNDAGVSWSWVSMQPLTTVQVRELLSWCPPDIKPSQWIRVTKGPYKGDTAVELQAKRKAESDRPAQRLFCTKDHSDAKELFVEGHERGNIFEYKGEEYHYGLLVTTIPYSSASLVDVDMDNHSRHLFKASNSRYIVSSLPTPRDWQFFVDDRVEGVQSEVLAGIDRDVAKESLLCKGTIKSIDSDACWVQFDDLADFPEEGTVVKIPKLNLLKRFYVGDWVTVEGGPLTGLTGWVLSHFDETLVLYHDKPGTQEGEEFSAHPNECRLTTLRAEGAVPWINAHVHIVAGKVYKGYTGVVLDVSKSWQGFVMLQVDLPSVSITLTNCFQAIPLKPHQLGLWQMTWPAQGTETPEEQERDELPRALNIPQHYPDSVNMPNSTKMIPMLDRHNQQLLTPENSLLLRNHLILGLGRSSEVGILNMRWTTPGYGTKRRDYHFMPATP</sequence>
<evidence type="ECO:0000313" key="3">
    <source>
        <dbReference type="Proteomes" id="UP000559256"/>
    </source>
</evidence>
<accession>A0A8H5GMP2</accession>